<feature type="transmembrane region" description="Helical" evidence="1">
    <location>
        <begin position="6"/>
        <end position="24"/>
    </location>
</feature>
<reference evidence="2 3" key="1">
    <citation type="submission" date="2020-06" db="EMBL/GenBank/DDBJ databases">
        <authorList>
            <person name="Criscuolo A."/>
        </authorList>
    </citation>
    <scope>NUCLEOTIDE SEQUENCE [LARGE SCALE GENOMIC DNA]</scope>
    <source>
        <strain evidence="3">CIP 110025</strain>
    </source>
</reference>
<dbReference type="EMBL" id="CAIJDO010000272">
    <property type="protein sequence ID" value="CAD0009529.1"/>
    <property type="molecule type" value="Genomic_DNA"/>
</dbReference>
<keyword evidence="1" id="KW-0812">Transmembrane</keyword>
<evidence type="ECO:0000256" key="1">
    <source>
        <dbReference type="SAM" id="Phobius"/>
    </source>
</evidence>
<accession>A0A6V6ZD01</accession>
<proteinExistence type="predicted"/>
<dbReference type="Proteomes" id="UP000556700">
    <property type="component" value="Unassembled WGS sequence"/>
</dbReference>
<comment type="caution">
    <text evidence="2">The sequence shown here is derived from an EMBL/GenBank/DDBJ whole genome shotgun (WGS) entry which is preliminary data.</text>
</comment>
<dbReference type="AlphaFoldDB" id="A0A6V6ZD01"/>
<feature type="transmembrane region" description="Helical" evidence="1">
    <location>
        <begin position="156"/>
        <end position="178"/>
    </location>
</feature>
<keyword evidence="1" id="KW-0472">Membrane</keyword>
<gene>
    <name evidence="2" type="ORF">FLACHUCJ7_04277</name>
</gene>
<evidence type="ECO:0000313" key="3">
    <source>
        <dbReference type="Proteomes" id="UP000556700"/>
    </source>
</evidence>
<organism evidence="2 3">
    <name type="scientific">Flavobacterium chungangense</name>
    <dbReference type="NCBI Taxonomy" id="554283"/>
    <lineage>
        <taxon>Bacteria</taxon>
        <taxon>Pseudomonadati</taxon>
        <taxon>Bacteroidota</taxon>
        <taxon>Flavobacteriia</taxon>
        <taxon>Flavobacteriales</taxon>
        <taxon>Flavobacteriaceae</taxon>
        <taxon>Flavobacterium</taxon>
    </lineage>
</organism>
<evidence type="ECO:0000313" key="2">
    <source>
        <dbReference type="EMBL" id="CAD0009529.1"/>
    </source>
</evidence>
<keyword evidence="3" id="KW-1185">Reference proteome</keyword>
<sequence>MQIVFFLIGVIGLVMFLIGGKMLIKKYKSKIIGELKLSDNLNEINFEKTGLYSVCVVGGGYANNLGNFEAKITNNGNEIQTIEKQMKFKFHHKGKLATEFYQFEIENPGIHKFIFNSIEDLEVKESMLVSKRLFQKKLPTEKIEILVKETSSSSKFIIGLLMTVFGFNIAGWGVILIFNPQLFH</sequence>
<protein>
    <submittedName>
        <fullName evidence="2">Uncharacterized protein</fullName>
    </submittedName>
</protein>
<name>A0A6V6ZD01_9FLAO</name>
<keyword evidence="1" id="KW-1133">Transmembrane helix</keyword>
<dbReference type="RefSeq" id="WP_031453424.1">
    <property type="nucleotide sequence ID" value="NZ_CAIJDO010000272.1"/>
</dbReference>